<reference evidence="3 4" key="1">
    <citation type="submission" date="2014-06" db="EMBL/GenBank/DDBJ databases">
        <title>Rhizobium pelagicum/R2-400B4.</title>
        <authorList>
            <person name="Kimes N.E."/>
            <person name="Lopez-Perez M."/>
        </authorList>
    </citation>
    <scope>NUCLEOTIDE SEQUENCE [LARGE SCALE GENOMIC DNA]</scope>
    <source>
        <strain evidence="3 4">R2-400B4</strain>
    </source>
</reference>
<feature type="domain" description="FAD dependent oxidoreductase" evidence="2">
    <location>
        <begin position="20"/>
        <end position="365"/>
    </location>
</feature>
<dbReference type="AlphaFoldDB" id="A0A922T7D0"/>
<dbReference type="InterPro" id="IPR036188">
    <property type="entry name" value="FAD/NAD-bd_sf"/>
</dbReference>
<dbReference type="SUPFAM" id="SSF51905">
    <property type="entry name" value="FAD/NAD(P)-binding domain"/>
    <property type="match status" value="1"/>
</dbReference>
<dbReference type="PANTHER" id="PTHR13847:SF289">
    <property type="entry name" value="GLYCINE OXIDASE"/>
    <property type="match status" value="1"/>
</dbReference>
<accession>A0A922T7D0</accession>
<dbReference type="PANTHER" id="PTHR13847">
    <property type="entry name" value="SARCOSINE DEHYDROGENASE-RELATED"/>
    <property type="match status" value="1"/>
</dbReference>
<dbReference type="Pfam" id="PF01266">
    <property type="entry name" value="DAO"/>
    <property type="match status" value="1"/>
</dbReference>
<evidence type="ECO:0000313" key="3">
    <source>
        <dbReference type="EMBL" id="KEQ05873.1"/>
    </source>
</evidence>
<proteinExistence type="predicted"/>
<evidence type="ECO:0000313" key="4">
    <source>
        <dbReference type="Proteomes" id="UP000052167"/>
    </source>
</evidence>
<dbReference type="Gene3D" id="3.30.9.10">
    <property type="entry name" value="D-Amino Acid Oxidase, subunit A, domain 2"/>
    <property type="match status" value="1"/>
</dbReference>
<keyword evidence="4" id="KW-1185">Reference proteome</keyword>
<name>A0A922T7D0_9HYPH</name>
<dbReference type="OrthoDB" id="7818064at2"/>
<dbReference type="EMBL" id="JOKJ01000018">
    <property type="protein sequence ID" value="KEQ05873.1"/>
    <property type="molecule type" value="Genomic_DNA"/>
</dbReference>
<dbReference type="Proteomes" id="UP000052167">
    <property type="component" value="Unassembled WGS sequence"/>
</dbReference>
<gene>
    <name evidence="3" type="ORF">GV68_08210</name>
</gene>
<sequence length="395" mass="41576">MTTADSPAGRAGQSLPSSQDLVILGGGIMGLWAALKADRLGIPTLLLDAGTLASGASGGLLGALMAHVPDRWSEKKQFQFDALVSLETEIARLESETGLSSGYRRSGRLIPLPKPHLRDIALRHAQDARENWASAGHDFRWDVLEPDAVPALDPAFTGAGVIHETLAGRVSPRALMAELAARLRASPNVRIVEGVPALRIDAAESRVVLADGTAVAFGHCIVAAGPSSFPLLDELGGGAPRSLGRPVKGQAALLKADIDPAHPIVFLNGLYVVPHDDGLVAIGSTSEEEFDAPFATDAKLDDFLERARQLVPALRQAEVVERWAGLRPKAIGRDPMVGPHANHPSVIALTGGFKVSFGIAHRLADAALSAMAGQVMDVPDAFTFESHLRLAAQPD</sequence>
<organism evidence="3 4">
    <name type="scientific">Pseudorhizobium pelagicum</name>
    <dbReference type="NCBI Taxonomy" id="1509405"/>
    <lineage>
        <taxon>Bacteria</taxon>
        <taxon>Pseudomonadati</taxon>
        <taxon>Pseudomonadota</taxon>
        <taxon>Alphaproteobacteria</taxon>
        <taxon>Hyphomicrobiales</taxon>
        <taxon>Rhizobiaceae</taxon>
        <taxon>Rhizobium/Agrobacterium group</taxon>
        <taxon>Pseudorhizobium</taxon>
    </lineage>
</organism>
<protein>
    <submittedName>
        <fullName evidence="3">D-amino acid oxidase</fullName>
    </submittedName>
</protein>
<dbReference type="Gene3D" id="3.50.50.60">
    <property type="entry name" value="FAD/NAD(P)-binding domain"/>
    <property type="match status" value="1"/>
</dbReference>
<dbReference type="GO" id="GO:0005737">
    <property type="term" value="C:cytoplasm"/>
    <property type="evidence" value="ECO:0007669"/>
    <property type="project" value="TreeGrafter"/>
</dbReference>
<dbReference type="InterPro" id="IPR006076">
    <property type="entry name" value="FAD-dep_OxRdtase"/>
</dbReference>
<evidence type="ECO:0000256" key="1">
    <source>
        <dbReference type="ARBA" id="ARBA00023002"/>
    </source>
</evidence>
<dbReference type="GO" id="GO:0016491">
    <property type="term" value="F:oxidoreductase activity"/>
    <property type="evidence" value="ECO:0007669"/>
    <property type="project" value="UniProtKB-KW"/>
</dbReference>
<evidence type="ECO:0000259" key="2">
    <source>
        <dbReference type="Pfam" id="PF01266"/>
    </source>
</evidence>
<keyword evidence="1" id="KW-0560">Oxidoreductase</keyword>
<dbReference type="RefSeq" id="WP_037161773.1">
    <property type="nucleotide sequence ID" value="NZ_CAJXID010000004.1"/>
</dbReference>
<comment type="caution">
    <text evidence="3">The sequence shown here is derived from an EMBL/GenBank/DDBJ whole genome shotgun (WGS) entry which is preliminary data.</text>
</comment>